<accession>A0ABP7IBZ8</accession>
<dbReference type="PROSITE" id="PS51257">
    <property type="entry name" value="PROKAR_LIPOPROTEIN"/>
    <property type="match status" value="1"/>
</dbReference>
<evidence type="ECO:0000313" key="2">
    <source>
        <dbReference type="Proteomes" id="UP001501624"/>
    </source>
</evidence>
<keyword evidence="2" id="KW-1185">Reference proteome</keyword>
<dbReference type="Proteomes" id="UP001501624">
    <property type="component" value="Unassembled WGS sequence"/>
</dbReference>
<evidence type="ECO:0008006" key="3">
    <source>
        <dbReference type="Google" id="ProtNLM"/>
    </source>
</evidence>
<dbReference type="EMBL" id="BAABCM010000004">
    <property type="protein sequence ID" value="GAA3814516.1"/>
    <property type="molecule type" value="Genomic_DNA"/>
</dbReference>
<name>A0ABP7IBZ8_9PSEU</name>
<sequence>MKISTRSGLAAAAITILGAVLVGCTSTVHGTPSPATSGIPTSANVNDPFAGLVACQVLDQLNAGQGFNPGDNISHRNECTATKPGLGSNGLALDPVQGLAEFRETDPDATETTVNGRKALEVQNALGCTVAFEVSEHARVLAQMAMSQPENNSQACPLARDLAARVEALLPKTP</sequence>
<proteinExistence type="predicted"/>
<organism evidence="1 2">
    <name type="scientific">Amycolatopsis tucumanensis</name>
    <dbReference type="NCBI Taxonomy" id="401106"/>
    <lineage>
        <taxon>Bacteria</taxon>
        <taxon>Bacillati</taxon>
        <taxon>Actinomycetota</taxon>
        <taxon>Actinomycetes</taxon>
        <taxon>Pseudonocardiales</taxon>
        <taxon>Pseudonocardiaceae</taxon>
        <taxon>Amycolatopsis</taxon>
    </lineage>
</organism>
<comment type="caution">
    <text evidence="1">The sequence shown here is derived from an EMBL/GenBank/DDBJ whole genome shotgun (WGS) entry which is preliminary data.</text>
</comment>
<protein>
    <recommendedName>
        <fullName evidence="3">DUF3558 domain-containing protein</fullName>
    </recommendedName>
</protein>
<reference evidence="2" key="1">
    <citation type="journal article" date="2019" name="Int. J. Syst. Evol. Microbiol.">
        <title>The Global Catalogue of Microorganisms (GCM) 10K type strain sequencing project: providing services to taxonomists for standard genome sequencing and annotation.</title>
        <authorList>
            <consortium name="The Broad Institute Genomics Platform"/>
            <consortium name="The Broad Institute Genome Sequencing Center for Infectious Disease"/>
            <person name="Wu L."/>
            <person name="Ma J."/>
        </authorList>
    </citation>
    <scope>NUCLEOTIDE SEQUENCE [LARGE SCALE GENOMIC DNA]</scope>
    <source>
        <strain evidence="2">JCM 17017</strain>
    </source>
</reference>
<gene>
    <name evidence="1" type="ORF">GCM10022380_35700</name>
</gene>
<evidence type="ECO:0000313" key="1">
    <source>
        <dbReference type="EMBL" id="GAA3814516.1"/>
    </source>
</evidence>